<dbReference type="InterPro" id="IPR011047">
    <property type="entry name" value="Quinoprotein_ADH-like_sf"/>
</dbReference>
<feature type="chain" id="PRO_5020641183" evidence="1">
    <location>
        <begin position="21"/>
        <end position="521"/>
    </location>
</feature>
<keyword evidence="1" id="KW-0732">Signal</keyword>
<dbReference type="EMBL" id="SNZH01000010">
    <property type="protein sequence ID" value="TDR41671.1"/>
    <property type="molecule type" value="Genomic_DNA"/>
</dbReference>
<protein>
    <submittedName>
        <fullName evidence="2">Putative HAF family extracellular repeat protein</fullName>
    </submittedName>
</protein>
<organism evidence="2 3">
    <name type="scientific">Tahibacter aquaticus</name>
    <dbReference type="NCBI Taxonomy" id="520092"/>
    <lineage>
        <taxon>Bacteria</taxon>
        <taxon>Pseudomonadati</taxon>
        <taxon>Pseudomonadota</taxon>
        <taxon>Gammaproteobacteria</taxon>
        <taxon>Lysobacterales</taxon>
        <taxon>Rhodanobacteraceae</taxon>
        <taxon>Tahibacter</taxon>
    </lineage>
</organism>
<keyword evidence="3" id="KW-1185">Reference proteome</keyword>
<proteinExistence type="predicted"/>
<gene>
    <name evidence="2" type="ORF">DFR29_110154</name>
</gene>
<name>A0A4R6YTK8_9GAMM</name>
<evidence type="ECO:0000313" key="2">
    <source>
        <dbReference type="EMBL" id="TDR41671.1"/>
    </source>
</evidence>
<evidence type="ECO:0000313" key="3">
    <source>
        <dbReference type="Proteomes" id="UP000295293"/>
    </source>
</evidence>
<dbReference type="Proteomes" id="UP000295293">
    <property type="component" value="Unassembled WGS sequence"/>
</dbReference>
<dbReference type="AlphaFoldDB" id="A0A4R6YTK8"/>
<evidence type="ECO:0000256" key="1">
    <source>
        <dbReference type="SAM" id="SignalP"/>
    </source>
</evidence>
<sequence length="521" mass="55147">MRVRVIAGLVGLILSSTSLAGTFHSVGQPGSQLISLSEHGRIGAGSFFGQGAFRWTKANGAVLIDRYQAIQGMNSWGQPLAGQAQDANQSWVAAIAYSNAEFFDPILVGGLPGAQSVDGMLSAGYDVADDGSVVGLAYNADNNAVAFRWHAASGISELPRLNPDSYSRANAVSRDGRVVIGWNDTDEGYRRGVKWVDGKISEFLDADGLQVGEALGTNRDGSSIVGNGAGKMGNEAWRWTAATGLQAIGIIGTGSFFDQAYAFGVSDDGNLIGGGSGAGPERKAVLWTPQTGMILLTDYLAQHGITYPDGWSFNAVTAVSGDGLVIGGWGYDPDNAVNSFVIELDNVRPQQVIVEAHGKVFWNDIAAGPFAGVAADAPVTMSFRMEPKGYEVETGKFVRYPIVLPSFRLQAGSASDTLSGDVPFPPTNGLANDYPRSDGIHIFDTPLVTPATSMEFELFNPGGDLFDSVEPNNINRTFGPGMFEKVGWSVTEGQGGQHVMVIDLESVTIEDECSIFCGRFD</sequence>
<accession>A0A4R6YTK8</accession>
<dbReference type="NCBIfam" id="TIGR02913">
    <property type="entry name" value="HAF_rpt"/>
    <property type="match status" value="1"/>
</dbReference>
<comment type="caution">
    <text evidence="2">The sequence shown here is derived from an EMBL/GenBank/DDBJ whole genome shotgun (WGS) entry which is preliminary data.</text>
</comment>
<dbReference type="RefSeq" id="WP_166654149.1">
    <property type="nucleotide sequence ID" value="NZ_SNZH01000010.1"/>
</dbReference>
<reference evidence="2 3" key="1">
    <citation type="submission" date="2019-03" db="EMBL/GenBank/DDBJ databases">
        <title>Genomic Encyclopedia of Type Strains, Phase IV (KMG-IV): sequencing the most valuable type-strain genomes for metagenomic binning, comparative biology and taxonomic classification.</title>
        <authorList>
            <person name="Goeker M."/>
        </authorList>
    </citation>
    <scope>NUCLEOTIDE SEQUENCE [LARGE SCALE GENOMIC DNA]</scope>
    <source>
        <strain evidence="2 3">DSM 21667</strain>
    </source>
</reference>
<dbReference type="InterPro" id="IPR014262">
    <property type="entry name" value="HAF_rpt"/>
</dbReference>
<feature type="signal peptide" evidence="1">
    <location>
        <begin position="1"/>
        <end position="20"/>
    </location>
</feature>
<dbReference type="SUPFAM" id="SSF50998">
    <property type="entry name" value="Quinoprotein alcohol dehydrogenase-like"/>
    <property type="match status" value="1"/>
</dbReference>